<keyword evidence="10" id="KW-1185">Reference proteome</keyword>
<evidence type="ECO:0000256" key="2">
    <source>
        <dbReference type="ARBA" id="ARBA00006464"/>
    </source>
</evidence>
<dbReference type="EMBL" id="VUNE01000004">
    <property type="protein sequence ID" value="MST62972.1"/>
    <property type="molecule type" value="Genomic_DNA"/>
</dbReference>
<feature type="domain" description="Bacterial sugar transferase" evidence="8">
    <location>
        <begin position="277"/>
        <end position="465"/>
    </location>
</feature>
<comment type="subcellular location">
    <subcellularLocation>
        <location evidence="1">Membrane</location>
        <topology evidence="1">Multi-pass membrane protein</topology>
    </subcellularLocation>
</comment>
<evidence type="ECO:0000313" key="9">
    <source>
        <dbReference type="EMBL" id="MST62972.1"/>
    </source>
</evidence>
<accession>A0A6N7XF31</accession>
<evidence type="ECO:0000256" key="5">
    <source>
        <dbReference type="ARBA" id="ARBA00022989"/>
    </source>
</evidence>
<dbReference type="Pfam" id="PF13727">
    <property type="entry name" value="CoA_binding_3"/>
    <property type="match status" value="1"/>
</dbReference>
<dbReference type="InterPro" id="IPR003362">
    <property type="entry name" value="Bact_transf"/>
</dbReference>
<dbReference type="PANTHER" id="PTHR30576">
    <property type="entry name" value="COLANIC BIOSYNTHESIS UDP-GLUCOSE LIPID CARRIER TRANSFERASE"/>
    <property type="match status" value="1"/>
</dbReference>
<evidence type="ECO:0000313" key="10">
    <source>
        <dbReference type="Proteomes" id="UP000440713"/>
    </source>
</evidence>
<gene>
    <name evidence="9" type="ORF">FYJ71_08305</name>
</gene>
<evidence type="ECO:0000256" key="6">
    <source>
        <dbReference type="ARBA" id="ARBA00023136"/>
    </source>
</evidence>
<dbReference type="AlphaFoldDB" id="A0A6N7XF31"/>
<evidence type="ECO:0000256" key="7">
    <source>
        <dbReference type="SAM" id="Phobius"/>
    </source>
</evidence>
<feature type="transmembrane region" description="Helical" evidence="7">
    <location>
        <begin position="109"/>
        <end position="129"/>
    </location>
</feature>
<proteinExistence type="inferred from homology"/>
<comment type="caution">
    <text evidence="9">The sequence shown here is derived from an EMBL/GenBank/DDBJ whole genome shotgun (WGS) entry which is preliminary data.</text>
</comment>
<feature type="transmembrane region" description="Helical" evidence="7">
    <location>
        <begin position="14"/>
        <end position="33"/>
    </location>
</feature>
<keyword evidence="5 7" id="KW-1133">Transmembrane helix</keyword>
<reference evidence="9 10" key="1">
    <citation type="submission" date="2019-08" db="EMBL/GenBank/DDBJ databases">
        <title>In-depth cultivation of the pig gut microbiome towards novel bacterial diversity and tailored functional studies.</title>
        <authorList>
            <person name="Wylensek D."/>
            <person name="Hitch T.C.A."/>
            <person name="Clavel T."/>
        </authorList>
    </citation>
    <scope>NUCLEOTIDE SEQUENCE [LARGE SCALE GENOMIC DNA]</scope>
    <source>
        <strain evidence="9 10">WCA-SAB-591-4A-A</strain>
    </source>
</reference>
<organism evidence="9 10">
    <name type="scientific">Peptostreptococcus porci</name>
    <dbReference type="NCBI Taxonomy" id="2652282"/>
    <lineage>
        <taxon>Bacteria</taxon>
        <taxon>Bacillati</taxon>
        <taxon>Bacillota</taxon>
        <taxon>Clostridia</taxon>
        <taxon>Peptostreptococcales</taxon>
        <taxon>Peptostreptococcaceae</taxon>
        <taxon>Peptostreptococcus</taxon>
    </lineage>
</organism>
<name>A0A6N7XF31_9FIRM</name>
<dbReference type="InterPro" id="IPR017475">
    <property type="entry name" value="EPS_sugar_tfrase"/>
</dbReference>
<feature type="transmembrane region" description="Helical" evidence="7">
    <location>
        <begin position="85"/>
        <end position="103"/>
    </location>
</feature>
<evidence type="ECO:0000256" key="4">
    <source>
        <dbReference type="ARBA" id="ARBA00022692"/>
    </source>
</evidence>
<dbReference type="Pfam" id="PF02397">
    <property type="entry name" value="Bac_transf"/>
    <property type="match status" value="1"/>
</dbReference>
<dbReference type="GO" id="GO:0016780">
    <property type="term" value="F:phosphotransferase activity, for other substituted phosphate groups"/>
    <property type="evidence" value="ECO:0007669"/>
    <property type="project" value="TreeGrafter"/>
</dbReference>
<dbReference type="PANTHER" id="PTHR30576:SF10">
    <property type="entry name" value="SLL5057 PROTEIN"/>
    <property type="match status" value="1"/>
</dbReference>
<dbReference type="RefSeq" id="WP_154538444.1">
    <property type="nucleotide sequence ID" value="NZ_VUNE01000004.1"/>
</dbReference>
<evidence type="ECO:0000259" key="8">
    <source>
        <dbReference type="Pfam" id="PF02397"/>
    </source>
</evidence>
<dbReference type="NCBIfam" id="TIGR03025">
    <property type="entry name" value="EPS_sugtrans"/>
    <property type="match status" value="1"/>
</dbReference>
<keyword evidence="4 7" id="KW-0812">Transmembrane</keyword>
<dbReference type="Proteomes" id="UP000440713">
    <property type="component" value="Unassembled WGS sequence"/>
</dbReference>
<evidence type="ECO:0000256" key="1">
    <source>
        <dbReference type="ARBA" id="ARBA00004141"/>
    </source>
</evidence>
<feature type="transmembrane region" description="Helical" evidence="7">
    <location>
        <begin position="282"/>
        <end position="303"/>
    </location>
</feature>
<keyword evidence="3 9" id="KW-0808">Transferase</keyword>
<feature type="transmembrane region" description="Helical" evidence="7">
    <location>
        <begin position="45"/>
        <end position="64"/>
    </location>
</feature>
<keyword evidence="6 7" id="KW-0472">Membrane</keyword>
<protein>
    <submittedName>
        <fullName evidence="9">Sugar transferase</fullName>
    </submittedName>
</protein>
<comment type="similarity">
    <text evidence="2">Belongs to the bacterial sugar transferase family.</text>
</comment>
<evidence type="ECO:0000256" key="3">
    <source>
        <dbReference type="ARBA" id="ARBA00022679"/>
    </source>
</evidence>
<dbReference type="GO" id="GO:0016020">
    <property type="term" value="C:membrane"/>
    <property type="evidence" value="ECO:0007669"/>
    <property type="project" value="UniProtKB-SubCell"/>
</dbReference>
<sequence length="471" mass="54298">MFERNENGILKNSIYLYGDLIALQIALYIAVNLNGSIGRISMTESYSMISIGMSIIAFGVAFFIESYVGISKRGYFREFVSTTKFTFQTFFILISFFFILKISESFSRFFVGIWFVTATICVYAMRMLVKKFLRRYIYSDKKRRNLLIVGDSENILHSYDVKADFDNEYIVVGIGIMDDVELKYCDESDDTNIIIGEKEIINYSLKNEVDEVIINIDRESNSVADLVEKLISTGITVHYSLESIKKSYGNVGYSNIGETNFVTIYSNSISERNLFLKRMLDIIGSIVGLLITLIISIFIVPIIKITSPGPVVFKQKRVGKNGRIFNIYKFRSMYVDAEERKKDLLKDNEMNGFMFKMKDDPRITPIGRFIRKTSIDELLQFFNVLKGDMSLVGTRPPTYDEYLMYDLHHKSRLAMKPGITGIWQAMGRSDITDFEEIVRLDRKYIMDWNFGLDIKLILMTIVVVFRSKGAK</sequence>